<dbReference type="GO" id="GO:0016020">
    <property type="term" value="C:membrane"/>
    <property type="evidence" value="ECO:0007669"/>
    <property type="project" value="UniProtKB-UniRule"/>
</dbReference>
<organism evidence="5 6">
    <name type="scientific">Aquamicrobium aerolatum DSM 21857</name>
    <dbReference type="NCBI Taxonomy" id="1121003"/>
    <lineage>
        <taxon>Bacteria</taxon>
        <taxon>Pseudomonadati</taxon>
        <taxon>Pseudomonadota</taxon>
        <taxon>Alphaproteobacteria</taxon>
        <taxon>Hyphomicrobiales</taxon>
        <taxon>Phyllobacteriaceae</taxon>
        <taxon>Aerobium</taxon>
    </lineage>
</organism>
<dbReference type="InterPro" id="IPR050330">
    <property type="entry name" value="Bact_OuterMem_StrucFunc"/>
</dbReference>
<dbReference type="PANTHER" id="PTHR30329">
    <property type="entry name" value="STATOR ELEMENT OF FLAGELLAR MOTOR COMPLEX"/>
    <property type="match status" value="1"/>
</dbReference>
<feature type="region of interest" description="Disordered" evidence="2">
    <location>
        <begin position="48"/>
        <end position="308"/>
    </location>
</feature>
<dbReference type="PROSITE" id="PS51123">
    <property type="entry name" value="OMPA_2"/>
    <property type="match status" value="1"/>
</dbReference>
<dbReference type="InterPro" id="IPR036737">
    <property type="entry name" value="OmpA-like_sf"/>
</dbReference>
<dbReference type="PANTHER" id="PTHR30329:SF21">
    <property type="entry name" value="LIPOPROTEIN YIAD-RELATED"/>
    <property type="match status" value="1"/>
</dbReference>
<evidence type="ECO:0000256" key="3">
    <source>
        <dbReference type="SAM" id="SignalP"/>
    </source>
</evidence>
<dbReference type="EMBL" id="FORF01000005">
    <property type="protein sequence ID" value="SFI72212.1"/>
    <property type="molecule type" value="Genomic_DNA"/>
</dbReference>
<dbReference type="STRING" id="1121003.SAMN03080618_01211"/>
<reference evidence="6" key="1">
    <citation type="submission" date="2016-10" db="EMBL/GenBank/DDBJ databases">
        <authorList>
            <person name="Varghese N."/>
            <person name="Submissions S."/>
        </authorList>
    </citation>
    <scope>NUCLEOTIDE SEQUENCE [LARGE SCALE GENOMIC DNA]</scope>
    <source>
        <strain evidence="6">DSM 21857</strain>
    </source>
</reference>
<feature type="compositionally biased region" description="Low complexity" evidence="2">
    <location>
        <begin position="174"/>
        <end position="217"/>
    </location>
</feature>
<dbReference type="InterPro" id="IPR006665">
    <property type="entry name" value="OmpA-like"/>
</dbReference>
<proteinExistence type="predicted"/>
<evidence type="ECO:0000313" key="5">
    <source>
        <dbReference type="EMBL" id="SFI72212.1"/>
    </source>
</evidence>
<keyword evidence="1" id="KW-0472">Membrane</keyword>
<feature type="signal peptide" evidence="3">
    <location>
        <begin position="1"/>
        <end position="24"/>
    </location>
</feature>
<dbReference type="AlphaFoldDB" id="A0A1I3KIA1"/>
<keyword evidence="6" id="KW-1185">Reference proteome</keyword>
<feature type="compositionally biased region" description="Pro residues" evidence="2">
    <location>
        <begin position="161"/>
        <end position="173"/>
    </location>
</feature>
<dbReference type="PRINTS" id="PR01217">
    <property type="entry name" value="PRICHEXTENSN"/>
</dbReference>
<dbReference type="SUPFAM" id="SSF103088">
    <property type="entry name" value="OmpA-like"/>
    <property type="match status" value="1"/>
</dbReference>
<feature type="compositionally biased region" description="Basic and acidic residues" evidence="2">
    <location>
        <begin position="289"/>
        <end position="308"/>
    </location>
</feature>
<dbReference type="Gene3D" id="3.30.1330.60">
    <property type="entry name" value="OmpA-like domain"/>
    <property type="match status" value="1"/>
</dbReference>
<feature type="compositionally biased region" description="Pro residues" evidence="2">
    <location>
        <begin position="218"/>
        <end position="232"/>
    </location>
</feature>
<dbReference type="Proteomes" id="UP000242763">
    <property type="component" value="Unassembled WGS sequence"/>
</dbReference>
<name>A0A1I3KIA1_9HYPH</name>
<feature type="chain" id="PRO_5017193516" evidence="3">
    <location>
        <begin position="25"/>
        <end position="597"/>
    </location>
</feature>
<dbReference type="RefSeq" id="WP_091519812.1">
    <property type="nucleotide sequence ID" value="NZ_FORF01000005.1"/>
</dbReference>
<protein>
    <submittedName>
        <fullName evidence="5">Outer membrane protein OmpA</fullName>
    </submittedName>
</protein>
<feature type="compositionally biased region" description="Pro residues" evidence="2">
    <location>
        <begin position="84"/>
        <end position="149"/>
    </location>
</feature>
<feature type="compositionally biased region" description="Low complexity" evidence="2">
    <location>
        <begin position="150"/>
        <end position="160"/>
    </location>
</feature>
<keyword evidence="3" id="KW-0732">Signal</keyword>
<feature type="domain" description="OmpA-like" evidence="4">
    <location>
        <begin position="469"/>
        <end position="594"/>
    </location>
</feature>
<dbReference type="CDD" id="cd07185">
    <property type="entry name" value="OmpA_C-like"/>
    <property type="match status" value="1"/>
</dbReference>
<evidence type="ECO:0000313" key="6">
    <source>
        <dbReference type="Proteomes" id="UP000242763"/>
    </source>
</evidence>
<feature type="compositionally biased region" description="Low complexity" evidence="2">
    <location>
        <begin position="248"/>
        <end position="264"/>
    </location>
</feature>
<evidence type="ECO:0000256" key="2">
    <source>
        <dbReference type="SAM" id="MobiDB-lite"/>
    </source>
</evidence>
<dbReference type="Pfam" id="PF00691">
    <property type="entry name" value="OmpA"/>
    <property type="match status" value="1"/>
</dbReference>
<sequence>MKKQTRILTGTALALVMAAGSGIAAPQRPGSPSVVDARIAHGQIFLAQADEELSEEELRRRQQQEGDSAPAEQQSAPESEVDEPAPPVEEPAEQPAPPPAEEPAPAPEQPAPPPVEEPATPEAPPAPQEAPAEPTPAQPPVPQEAPATPPAETAPAAEEPAPTPEQPPVPETPPAQETPQAAPTPEAQPAAPAPAEQPAAETPAQPAAPTPSEAAPAAPAPAEPAPVAPAPAPEKEAPLFDSQKEGETGQPAPAAEAAPTAPAQPATPPPATDAEAQQLEAPVEVQPLRAEEGRRIERRSERRERREGADVLGEIGDRIILQFGGQTIVQSDDRDRIGRDASEVYYEELPRGRTRETVTRPNGVQVVTIRDRYGDVVRRSRITPDGHEYVLVYAEDRERERDRGERRQWRDPARDLPPLRIDIPRDEYILDARRAQEPEDYYEFFEQPPVEPIRRLYSIDEVKYSARVRDSVRRVDMDTITFEFGAATISESEIGRLESVADAMARLLERNPAETFLIEGHTDAVGSDQANLALSDRRAESVAAALTNVFGIPPENLVTQGYGERYLKVNSQAPERENRRVAMRRITPLVAPVAQAR</sequence>
<feature type="compositionally biased region" description="Basic and acidic residues" evidence="2">
    <location>
        <begin position="233"/>
        <end position="247"/>
    </location>
</feature>
<dbReference type="OrthoDB" id="9792021at2"/>
<evidence type="ECO:0000256" key="1">
    <source>
        <dbReference type="PROSITE-ProRule" id="PRU00473"/>
    </source>
</evidence>
<evidence type="ECO:0000259" key="4">
    <source>
        <dbReference type="PROSITE" id="PS51123"/>
    </source>
</evidence>
<gene>
    <name evidence="5" type="ORF">SAMN03080618_01211</name>
</gene>
<accession>A0A1I3KIA1</accession>